<dbReference type="GO" id="GO:0050660">
    <property type="term" value="F:flavin adenine dinucleotide binding"/>
    <property type="evidence" value="ECO:0007669"/>
    <property type="project" value="TreeGrafter"/>
</dbReference>
<dbReference type="PANTHER" id="PTHR18968">
    <property type="entry name" value="THIAMINE PYROPHOSPHATE ENZYMES"/>
    <property type="match status" value="1"/>
</dbReference>
<feature type="domain" description="Thiamine pyrophosphate enzyme central" evidence="4">
    <location>
        <begin position="189"/>
        <end position="302"/>
    </location>
</feature>
<dbReference type="Pfam" id="PF02775">
    <property type="entry name" value="TPP_enzyme_C"/>
    <property type="match status" value="1"/>
</dbReference>
<dbReference type="PANTHER" id="PTHR18968:SF13">
    <property type="entry name" value="ACETOLACTATE SYNTHASE CATALYTIC SUBUNIT, MITOCHONDRIAL"/>
    <property type="match status" value="1"/>
</dbReference>
<dbReference type="InterPro" id="IPR029061">
    <property type="entry name" value="THDP-binding"/>
</dbReference>
<comment type="similarity">
    <text evidence="1 3">Belongs to the TPP enzyme family.</text>
</comment>
<dbReference type="SUPFAM" id="SSF52518">
    <property type="entry name" value="Thiamin diphosphate-binding fold (THDP-binding)"/>
    <property type="match status" value="2"/>
</dbReference>
<gene>
    <name evidence="7" type="ORF">Hyperionvirus28_2</name>
</gene>
<dbReference type="SUPFAM" id="SSF52467">
    <property type="entry name" value="DHS-like NAD/FAD-binding domain"/>
    <property type="match status" value="1"/>
</dbReference>
<dbReference type="CDD" id="cd07035">
    <property type="entry name" value="TPP_PYR_POX_like"/>
    <property type="match status" value="1"/>
</dbReference>
<dbReference type="InterPro" id="IPR045229">
    <property type="entry name" value="TPP_enz"/>
</dbReference>
<proteinExistence type="inferred from homology"/>
<dbReference type="InterPro" id="IPR029035">
    <property type="entry name" value="DHS-like_NAD/FAD-binding_dom"/>
</dbReference>
<dbReference type="InterPro" id="IPR012000">
    <property type="entry name" value="Thiamin_PyroP_enz_cen_dom"/>
</dbReference>
<dbReference type="Pfam" id="PF02776">
    <property type="entry name" value="TPP_enzyme_N"/>
    <property type="match status" value="1"/>
</dbReference>
<evidence type="ECO:0000313" key="7">
    <source>
        <dbReference type="EMBL" id="AYV84514.1"/>
    </source>
</evidence>
<evidence type="ECO:0000259" key="6">
    <source>
        <dbReference type="Pfam" id="PF02776"/>
    </source>
</evidence>
<dbReference type="GO" id="GO:0000287">
    <property type="term" value="F:magnesium ion binding"/>
    <property type="evidence" value="ECO:0007669"/>
    <property type="project" value="InterPro"/>
</dbReference>
<evidence type="ECO:0000259" key="5">
    <source>
        <dbReference type="Pfam" id="PF02775"/>
    </source>
</evidence>
<reference evidence="7" key="1">
    <citation type="submission" date="2018-10" db="EMBL/GenBank/DDBJ databases">
        <title>Hidden diversity of soil giant viruses.</title>
        <authorList>
            <person name="Schulz F."/>
            <person name="Alteio L."/>
            <person name="Goudeau D."/>
            <person name="Ryan E.M."/>
            <person name="Malmstrom R.R."/>
            <person name="Blanchard J."/>
            <person name="Woyke T."/>
        </authorList>
    </citation>
    <scope>NUCLEOTIDE SEQUENCE</scope>
    <source>
        <strain evidence="7">HYV1</strain>
    </source>
</reference>
<evidence type="ECO:0000256" key="2">
    <source>
        <dbReference type="ARBA" id="ARBA00023052"/>
    </source>
</evidence>
<dbReference type="Pfam" id="PF00205">
    <property type="entry name" value="TPP_enzyme_M"/>
    <property type="match status" value="1"/>
</dbReference>
<feature type="domain" description="Thiamine pyrophosphate enzyme TPP-binding" evidence="5">
    <location>
        <begin position="405"/>
        <end position="544"/>
    </location>
</feature>
<accession>A0A3G5AD23</accession>
<sequence>MNFPDGILATLAKMGFITCFGLPGEPVLPLWNAFQKQSKINLIMARQENNMIWMADASMKINKLSFVLCDGGPGIATGINGLATASGDRIPLLCIVPILPGEKIREGFQSIDYMTLLNPVCKKVIKWKVSDDTNKLLGDLIDIWSMANSYPSGPVVILIEHDLFFKDFNGVIPEKKMVITIPPNERIPQKALELLQNSERPLIIAGWGCREVVKEVLNLGKRKRIPYATTNKIHNLFPNNSQMDNHPEFLGFSGHGGSSIANYMITRNDIMISLGCGLQALQIVNPTIYVNRFIIYINLLPPEFDPEKYWKNRWIWWQTDVKQALPILNDILPISSKDWQAEYTNTDILLPAYNNLIKFKKESNYVFTNISKILDDPNEFTLARSMILLRKFTKGHRRYRHIIRGVGGHSLIVQNYWDLDLQNESMLIWASTWATIGYGLPAAIGVAYHCPDDEVWLFVGDGDLMESMNDLIQVSNLKLNNLKIFIVNNRRYCSIALGQISQGFKPYNIAFSCEADTITPKSRNCPDHSYDFALFGKSAGIESYNCFTLRDFFDVVMREVSDIEDRKMKALVIVLNVNPHESSCPTLKAKPKSMIDYITNEQACNI</sequence>
<evidence type="ECO:0000256" key="1">
    <source>
        <dbReference type="ARBA" id="ARBA00007812"/>
    </source>
</evidence>
<dbReference type="GO" id="GO:0003984">
    <property type="term" value="F:acetolactate synthase activity"/>
    <property type="evidence" value="ECO:0007669"/>
    <property type="project" value="TreeGrafter"/>
</dbReference>
<dbReference type="Gene3D" id="3.40.50.970">
    <property type="match status" value="2"/>
</dbReference>
<keyword evidence="2 3" id="KW-0786">Thiamine pyrophosphate</keyword>
<dbReference type="CDD" id="cd00568">
    <property type="entry name" value="TPP_enzymes"/>
    <property type="match status" value="1"/>
</dbReference>
<name>A0A3G5AD23_9VIRU</name>
<dbReference type="GO" id="GO:0009097">
    <property type="term" value="P:isoleucine biosynthetic process"/>
    <property type="evidence" value="ECO:0007669"/>
    <property type="project" value="TreeGrafter"/>
</dbReference>
<organism evidence="7">
    <name type="scientific">Hyperionvirus sp</name>
    <dbReference type="NCBI Taxonomy" id="2487770"/>
    <lineage>
        <taxon>Viruses</taxon>
        <taxon>Varidnaviria</taxon>
        <taxon>Bamfordvirae</taxon>
        <taxon>Nucleocytoviricota</taxon>
        <taxon>Megaviricetes</taxon>
        <taxon>Imitervirales</taxon>
        <taxon>Mimiviridae</taxon>
        <taxon>Klosneuvirinae</taxon>
    </lineage>
</organism>
<evidence type="ECO:0000259" key="4">
    <source>
        <dbReference type="Pfam" id="PF00205"/>
    </source>
</evidence>
<dbReference type="Gene3D" id="3.40.50.1220">
    <property type="entry name" value="TPP-binding domain"/>
    <property type="match status" value="1"/>
</dbReference>
<feature type="domain" description="Thiamine pyrophosphate enzyme N-terminal TPP-binding" evidence="6">
    <location>
        <begin position="1"/>
        <end position="101"/>
    </location>
</feature>
<dbReference type="InterPro" id="IPR012001">
    <property type="entry name" value="Thiamin_PyroP_enz_TPP-bd_dom"/>
</dbReference>
<dbReference type="InterPro" id="IPR011766">
    <property type="entry name" value="TPP_enzyme_TPP-bd"/>
</dbReference>
<dbReference type="EMBL" id="MK072410">
    <property type="protein sequence ID" value="AYV84514.1"/>
    <property type="molecule type" value="Genomic_DNA"/>
</dbReference>
<dbReference type="GO" id="GO:0009099">
    <property type="term" value="P:L-valine biosynthetic process"/>
    <property type="evidence" value="ECO:0007669"/>
    <property type="project" value="TreeGrafter"/>
</dbReference>
<dbReference type="GO" id="GO:0030976">
    <property type="term" value="F:thiamine pyrophosphate binding"/>
    <property type="evidence" value="ECO:0007669"/>
    <property type="project" value="InterPro"/>
</dbReference>
<evidence type="ECO:0000256" key="3">
    <source>
        <dbReference type="RuleBase" id="RU362132"/>
    </source>
</evidence>
<protein>
    <submittedName>
        <fullName evidence="7">Acetolactate synthase large subunit</fullName>
    </submittedName>
</protein>